<dbReference type="CDD" id="cd00077">
    <property type="entry name" value="HDc"/>
    <property type="match status" value="1"/>
</dbReference>
<gene>
    <name evidence="1" type="ORF">DM02DRAFT_698415</name>
</gene>
<dbReference type="SUPFAM" id="SSF109604">
    <property type="entry name" value="HD-domain/PDEase-like"/>
    <property type="match status" value="1"/>
</dbReference>
<keyword evidence="2" id="KW-1185">Reference proteome</keyword>
<dbReference type="PANTHER" id="PTHR35569">
    <property type="entry name" value="CYANAMIDE HYDRATASE DDI2-RELATED"/>
    <property type="match status" value="1"/>
</dbReference>
<name>A0A2V1D435_9PLEO</name>
<organism evidence="1 2">
    <name type="scientific">Periconia macrospinosa</name>
    <dbReference type="NCBI Taxonomy" id="97972"/>
    <lineage>
        <taxon>Eukaryota</taxon>
        <taxon>Fungi</taxon>
        <taxon>Dikarya</taxon>
        <taxon>Ascomycota</taxon>
        <taxon>Pezizomycotina</taxon>
        <taxon>Dothideomycetes</taxon>
        <taxon>Pleosporomycetidae</taxon>
        <taxon>Pleosporales</taxon>
        <taxon>Massarineae</taxon>
        <taxon>Periconiaceae</taxon>
        <taxon>Periconia</taxon>
    </lineage>
</organism>
<dbReference type="AlphaFoldDB" id="A0A2V1D435"/>
<accession>A0A2V1D435</accession>
<dbReference type="Gene3D" id="1.10.3210.10">
    <property type="entry name" value="Hypothetical protein af1432"/>
    <property type="match status" value="1"/>
</dbReference>
<protein>
    <recommendedName>
        <fullName evidence="3">HD domain-containing protein</fullName>
    </recommendedName>
</protein>
<evidence type="ECO:0000313" key="2">
    <source>
        <dbReference type="Proteomes" id="UP000244855"/>
    </source>
</evidence>
<dbReference type="InterPro" id="IPR003607">
    <property type="entry name" value="HD/PDEase_dom"/>
</dbReference>
<dbReference type="PANTHER" id="PTHR35569:SF1">
    <property type="entry name" value="CYANAMIDE HYDRATASE DDI2-RELATED"/>
    <property type="match status" value="1"/>
</dbReference>
<reference evidence="1 2" key="1">
    <citation type="journal article" date="2018" name="Sci. Rep.">
        <title>Comparative genomics provides insights into the lifestyle and reveals functional heterogeneity of dark septate endophytic fungi.</title>
        <authorList>
            <person name="Knapp D.G."/>
            <person name="Nemeth J.B."/>
            <person name="Barry K."/>
            <person name="Hainaut M."/>
            <person name="Henrissat B."/>
            <person name="Johnson J."/>
            <person name="Kuo A."/>
            <person name="Lim J.H.P."/>
            <person name="Lipzen A."/>
            <person name="Nolan M."/>
            <person name="Ohm R.A."/>
            <person name="Tamas L."/>
            <person name="Grigoriev I.V."/>
            <person name="Spatafora J.W."/>
            <person name="Nagy L.G."/>
            <person name="Kovacs G.M."/>
        </authorList>
    </citation>
    <scope>NUCLEOTIDE SEQUENCE [LARGE SCALE GENOMIC DNA]</scope>
    <source>
        <strain evidence="1 2">DSE2036</strain>
    </source>
</reference>
<evidence type="ECO:0000313" key="1">
    <source>
        <dbReference type="EMBL" id="PVH92778.1"/>
    </source>
</evidence>
<sequence length="242" mass="26511">MVAITPHLTRLIAGIPVPNTPLINASISLARASMPDHGFNHVMRAWLNGQAIINHLPPHNRSQIDVEAFGVAAILHDMGWAFNTSFISTNKIFEVDGANAARDFIRAEGGEGWNEHRIQLVWDSIALHTYVDVAQYKQPEVAITSGGTYTELVGVELGKAAFGDLITVNQTEYDAISTVYPRSGLLGYLNETSIELCKLKPAATYLNFVGDWGEKYVPGYTKVGHRVIDLLESALPAEKRAN</sequence>
<dbReference type="Proteomes" id="UP000244855">
    <property type="component" value="Unassembled WGS sequence"/>
</dbReference>
<dbReference type="OrthoDB" id="2378324at2759"/>
<evidence type="ECO:0008006" key="3">
    <source>
        <dbReference type="Google" id="ProtNLM"/>
    </source>
</evidence>
<proteinExistence type="predicted"/>
<dbReference type="STRING" id="97972.A0A2V1D435"/>
<dbReference type="EMBL" id="KZ805648">
    <property type="protein sequence ID" value="PVH92778.1"/>
    <property type="molecule type" value="Genomic_DNA"/>
</dbReference>